<feature type="chain" id="PRO_5004978192" evidence="2">
    <location>
        <begin position="25"/>
        <end position="580"/>
    </location>
</feature>
<reference evidence="4 5" key="1">
    <citation type="submission" date="2014-01" db="EMBL/GenBank/DDBJ databases">
        <title>Roseivivax isoporae LMG 25204 Genome Sequencing.</title>
        <authorList>
            <person name="Lai Q."/>
            <person name="Li G."/>
            <person name="Shao Z."/>
        </authorList>
    </citation>
    <scope>NUCLEOTIDE SEQUENCE [LARGE SCALE GENOMIC DNA]</scope>
    <source>
        <strain evidence="4 5">LMG 25204</strain>
    </source>
</reference>
<proteinExistence type="predicted"/>
<dbReference type="Pfam" id="PF01471">
    <property type="entry name" value="PG_binding_1"/>
    <property type="match status" value="1"/>
</dbReference>
<sequence>MRFRRVAATAALSALALVPVPAVANDAFVGGLVGGIIGGAISNAQPKTRTVYREAPRRSTSTRSAPRTTTSTNSYEREQNRTTQTALNYFGFDAGVADGIMGSRSRSAVSAYQAHLGYSPTGQLTQYERDFLVSSFHRAQAGGPATAQLVASNPQGVKGLLTVYRDEQLNGAGSTATASIGGHYGLPSVVASAVNEIAKSSDPTAEQLVSRSGFIQLSDINGDGKTDYIIDTSVTGSAFWCNAQSCAVRVFASTPDGYERNDFQAFNVTPAMFSCTRGTCTKTDGGTPQLAGPVTQAPGQQTLPQTQLAATTPAPLAPAATPVASAQPVVQGGAAAIPSFGATAPAIPSFGAAEAKATLASECNRINLLATTNGGFSTVATMTDATATMGEQLCLVRTYAIALGEDLMGKVQGVSRAQIAEQCAGFAPLLAPIVTGLAVKPREAVVQDAVAFVQSSGMAPAQLENTARICLSSAYSEDRMDLAMGAAVLMVALGHEPYGEVVGHHLALGMGAAPRQDLAAGWYTAALGALEGGATPVFAPGQTERAALLRKASTAMNGRAADDAIPQTQEASLPVFAISE</sequence>
<dbReference type="InterPro" id="IPR036365">
    <property type="entry name" value="PGBD-like_sf"/>
</dbReference>
<feature type="compositionally biased region" description="Low complexity" evidence="1">
    <location>
        <begin position="58"/>
        <end position="72"/>
    </location>
</feature>
<dbReference type="Gene3D" id="1.10.101.10">
    <property type="entry name" value="PGBD-like superfamily/PGBD"/>
    <property type="match status" value="1"/>
</dbReference>
<protein>
    <submittedName>
        <fullName evidence="4">Peptidoglycan-binding protein</fullName>
    </submittedName>
</protein>
<name>X7F670_9RHOB</name>
<gene>
    <name evidence="4" type="ORF">RISW2_13450</name>
</gene>
<feature type="domain" description="Peptidoglycan binding-like" evidence="3">
    <location>
        <begin position="81"/>
        <end position="125"/>
    </location>
</feature>
<evidence type="ECO:0000313" key="4">
    <source>
        <dbReference type="EMBL" id="ETX27529.1"/>
    </source>
</evidence>
<dbReference type="AlphaFoldDB" id="X7F670"/>
<dbReference type="STRING" id="1449351.RISW2_13450"/>
<accession>X7F670</accession>
<feature type="region of interest" description="Disordered" evidence="1">
    <location>
        <begin position="47"/>
        <end position="80"/>
    </location>
</feature>
<comment type="caution">
    <text evidence="4">The sequence shown here is derived from an EMBL/GenBank/DDBJ whole genome shotgun (WGS) entry which is preliminary data.</text>
</comment>
<dbReference type="InterPro" id="IPR002477">
    <property type="entry name" value="Peptidoglycan-bd-like"/>
</dbReference>
<dbReference type="RefSeq" id="WP_043773558.1">
    <property type="nucleotide sequence ID" value="NZ_JAME01000031.1"/>
</dbReference>
<dbReference type="eggNOG" id="COG3409">
    <property type="taxonomic scope" value="Bacteria"/>
</dbReference>
<dbReference type="EMBL" id="JAME01000031">
    <property type="protein sequence ID" value="ETX27529.1"/>
    <property type="molecule type" value="Genomic_DNA"/>
</dbReference>
<feature type="signal peptide" evidence="2">
    <location>
        <begin position="1"/>
        <end position="24"/>
    </location>
</feature>
<organism evidence="4 5">
    <name type="scientific">Roseivivax isoporae LMG 25204</name>
    <dbReference type="NCBI Taxonomy" id="1449351"/>
    <lineage>
        <taxon>Bacteria</taxon>
        <taxon>Pseudomonadati</taxon>
        <taxon>Pseudomonadota</taxon>
        <taxon>Alphaproteobacteria</taxon>
        <taxon>Rhodobacterales</taxon>
        <taxon>Roseobacteraceae</taxon>
        <taxon>Roseivivax</taxon>
    </lineage>
</organism>
<dbReference type="Proteomes" id="UP000023430">
    <property type="component" value="Unassembled WGS sequence"/>
</dbReference>
<keyword evidence="2" id="KW-0732">Signal</keyword>
<dbReference type="SUPFAM" id="SSF47090">
    <property type="entry name" value="PGBD-like"/>
    <property type="match status" value="1"/>
</dbReference>
<evidence type="ECO:0000256" key="1">
    <source>
        <dbReference type="SAM" id="MobiDB-lite"/>
    </source>
</evidence>
<evidence type="ECO:0000313" key="5">
    <source>
        <dbReference type="Proteomes" id="UP000023430"/>
    </source>
</evidence>
<keyword evidence="5" id="KW-1185">Reference proteome</keyword>
<dbReference type="OrthoDB" id="7444491at2"/>
<evidence type="ECO:0000259" key="3">
    <source>
        <dbReference type="Pfam" id="PF01471"/>
    </source>
</evidence>
<dbReference type="PATRIC" id="fig|1449351.3.peg.3565"/>
<evidence type="ECO:0000256" key="2">
    <source>
        <dbReference type="SAM" id="SignalP"/>
    </source>
</evidence>
<dbReference type="InterPro" id="IPR036366">
    <property type="entry name" value="PGBDSf"/>
</dbReference>